<feature type="compositionally biased region" description="Gly residues" evidence="1">
    <location>
        <begin position="241"/>
        <end position="255"/>
    </location>
</feature>
<feature type="transmembrane region" description="Helical" evidence="2">
    <location>
        <begin position="61"/>
        <end position="78"/>
    </location>
</feature>
<feature type="transmembrane region" description="Helical" evidence="2">
    <location>
        <begin position="467"/>
        <end position="491"/>
    </location>
</feature>
<feature type="transmembrane region" description="Helical" evidence="2">
    <location>
        <begin position="177"/>
        <end position="204"/>
    </location>
</feature>
<reference evidence="3 4" key="1">
    <citation type="submission" date="2019-02" db="EMBL/GenBank/DDBJ databases">
        <title>Sequencing the genomes of 1000 actinobacteria strains.</title>
        <authorList>
            <person name="Klenk H.-P."/>
        </authorList>
    </citation>
    <scope>NUCLEOTIDE SEQUENCE [LARGE SCALE GENOMIC DNA]</scope>
    <source>
        <strain evidence="3 4">DSM 44509</strain>
    </source>
</reference>
<evidence type="ECO:0000313" key="3">
    <source>
        <dbReference type="EMBL" id="RZU32565.1"/>
    </source>
</evidence>
<feature type="transmembrane region" description="Helical" evidence="2">
    <location>
        <begin position="310"/>
        <end position="330"/>
    </location>
</feature>
<protein>
    <submittedName>
        <fullName evidence="3">GntP family gluconate:H+ symporter</fullName>
    </submittedName>
</protein>
<dbReference type="RefSeq" id="WP_104527976.1">
    <property type="nucleotide sequence ID" value="NZ_POQT01000009.1"/>
</dbReference>
<feature type="transmembrane region" description="Helical" evidence="2">
    <location>
        <begin position="147"/>
        <end position="165"/>
    </location>
</feature>
<name>A0A4Q7Y949_9ACTN</name>
<dbReference type="AlphaFoldDB" id="A0A4Q7Y949"/>
<feature type="transmembrane region" description="Helical" evidence="2">
    <location>
        <begin position="36"/>
        <end position="55"/>
    </location>
</feature>
<dbReference type="GO" id="GO:0005886">
    <property type="term" value="C:plasma membrane"/>
    <property type="evidence" value="ECO:0007669"/>
    <property type="project" value="TreeGrafter"/>
</dbReference>
<keyword evidence="2" id="KW-0472">Membrane</keyword>
<dbReference type="PANTHER" id="PTHR30354">
    <property type="entry name" value="GNT FAMILY GLUCONATE TRANSPORTER"/>
    <property type="match status" value="1"/>
</dbReference>
<keyword evidence="4" id="KW-1185">Reference proteome</keyword>
<accession>A0A4Q7Y949</accession>
<evidence type="ECO:0000256" key="2">
    <source>
        <dbReference type="SAM" id="Phobius"/>
    </source>
</evidence>
<comment type="caution">
    <text evidence="3">The sequence shown here is derived from an EMBL/GenBank/DDBJ whole genome shotgun (WGS) entry which is preliminary data.</text>
</comment>
<feature type="transmembrane region" description="Helical" evidence="2">
    <location>
        <begin position="110"/>
        <end position="135"/>
    </location>
</feature>
<feature type="region of interest" description="Disordered" evidence="1">
    <location>
        <begin position="230"/>
        <end position="255"/>
    </location>
</feature>
<organism evidence="3 4">
    <name type="scientific">Blastococcus saxobsidens</name>
    <dbReference type="NCBI Taxonomy" id="138336"/>
    <lineage>
        <taxon>Bacteria</taxon>
        <taxon>Bacillati</taxon>
        <taxon>Actinomycetota</taxon>
        <taxon>Actinomycetes</taxon>
        <taxon>Geodermatophilales</taxon>
        <taxon>Geodermatophilaceae</taxon>
        <taxon>Blastococcus</taxon>
    </lineage>
</organism>
<keyword evidence="2" id="KW-1133">Transmembrane helix</keyword>
<dbReference type="Proteomes" id="UP000292507">
    <property type="component" value="Unassembled WGS sequence"/>
</dbReference>
<feature type="transmembrane region" description="Helical" evidence="2">
    <location>
        <begin position="428"/>
        <end position="447"/>
    </location>
</feature>
<evidence type="ECO:0000256" key="1">
    <source>
        <dbReference type="SAM" id="MobiDB-lite"/>
    </source>
</evidence>
<dbReference type="InterPro" id="IPR003474">
    <property type="entry name" value="Glcn_transporter"/>
</dbReference>
<proteinExistence type="predicted"/>
<feature type="transmembrane region" description="Helical" evidence="2">
    <location>
        <begin position="342"/>
        <end position="363"/>
    </location>
</feature>
<feature type="transmembrane region" description="Helical" evidence="2">
    <location>
        <begin position="383"/>
        <end position="416"/>
    </location>
</feature>
<feature type="transmembrane region" description="Helical" evidence="2">
    <location>
        <begin position="269"/>
        <end position="290"/>
    </location>
</feature>
<gene>
    <name evidence="3" type="ORF">BKA19_2260</name>
</gene>
<dbReference type="OrthoDB" id="4325159at2"/>
<evidence type="ECO:0000313" key="4">
    <source>
        <dbReference type="Proteomes" id="UP000292507"/>
    </source>
</evidence>
<dbReference type="GO" id="GO:0015128">
    <property type="term" value="F:gluconate transmembrane transporter activity"/>
    <property type="evidence" value="ECO:0007669"/>
    <property type="project" value="InterPro"/>
</dbReference>
<feature type="transmembrane region" description="Helical" evidence="2">
    <location>
        <begin position="12"/>
        <end position="29"/>
    </location>
</feature>
<dbReference type="EMBL" id="SHKV01000001">
    <property type="protein sequence ID" value="RZU32565.1"/>
    <property type="molecule type" value="Genomic_DNA"/>
</dbReference>
<dbReference type="Pfam" id="PF02447">
    <property type="entry name" value="GntP_permease"/>
    <property type="match status" value="2"/>
</dbReference>
<sequence>MEEVVPTLGTGPLLLIAVAAVAVLLVLVMKFKLHAFVALVLVSLLTALATGIPTAEVIDTLLAGFGSTLASVALLVGLGAMIGKLLEVTGGATVLADTLIGRFGEKRAPLALGVASLLFGFPIFFDAGFVVFLPIIFSVARQFGGSVLLYALPSAGAFAVMHAFVPPHPGPVGAGDILGANIGLLVVVGLVIGLPTWYIASYLFSKWAGHRFPLPVPDAFATGGGPAERLPGGTLDDTHGDAGGTGGATPAGGGVDVATRGPARTAPRFGTVLALLLLPLVLILFNTGLNTLGTAGVVDGDATWVAALRLIGQTPVALLITVLVAAVVLSRERFSKGEIEELLNSSLGPVCAIILITGAGGMFGGVLRASGIGAALADSLEGLGLPVIVAAFVVATCLRVAQGSATVALLTTAALIAPAVSASNLSELDVALVVIAIACGATVLSHVNDSGFWLVGRFLKMDVATTLRTWTVMETLIGVVGFAIAALLSLVV</sequence>
<keyword evidence="2" id="KW-0812">Transmembrane</keyword>
<dbReference type="PANTHER" id="PTHR30354:SF25">
    <property type="entry name" value="INNER MEMBRANE PERMEASE YGBN"/>
    <property type="match status" value="1"/>
</dbReference>
<dbReference type="PIRSF" id="PIRSF002746">
    <property type="entry name" value="Gluconate_transporter"/>
    <property type="match status" value="1"/>
</dbReference>